<dbReference type="InterPro" id="IPR052514">
    <property type="entry name" value="SAM-dependent_MTase"/>
</dbReference>
<gene>
    <name evidence="4" type="ORF">Cvel_11833</name>
</gene>
<evidence type="ECO:0000313" key="4">
    <source>
        <dbReference type="EMBL" id="CEM53265.1"/>
    </source>
</evidence>
<dbReference type="AlphaFoldDB" id="A0A0G4I8E4"/>
<reference evidence="4" key="1">
    <citation type="submission" date="2014-11" db="EMBL/GenBank/DDBJ databases">
        <authorList>
            <person name="Otto D Thomas"/>
            <person name="Naeem Raeece"/>
        </authorList>
    </citation>
    <scope>NUCLEOTIDE SEQUENCE</scope>
</reference>
<dbReference type="InterPro" id="IPR029063">
    <property type="entry name" value="SAM-dependent_MTases_sf"/>
</dbReference>
<evidence type="ECO:0000259" key="3">
    <source>
        <dbReference type="Pfam" id="PF05050"/>
    </source>
</evidence>
<accession>A0A0G4I8E4</accession>
<organism evidence="4">
    <name type="scientific">Chromera velia CCMP2878</name>
    <dbReference type="NCBI Taxonomy" id="1169474"/>
    <lineage>
        <taxon>Eukaryota</taxon>
        <taxon>Sar</taxon>
        <taxon>Alveolata</taxon>
        <taxon>Colpodellida</taxon>
        <taxon>Chromeraceae</taxon>
        <taxon>Chromera</taxon>
    </lineage>
</organism>
<dbReference type="Gene3D" id="3.40.50.150">
    <property type="entry name" value="Vaccinia Virus protein VP39"/>
    <property type="match status" value="1"/>
</dbReference>
<feature type="compositionally biased region" description="Basic and acidic residues" evidence="1">
    <location>
        <begin position="336"/>
        <end position="355"/>
    </location>
</feature>
<dbReference type="EMBL" id="CDMZ01005590">
    <property type="protein sequence ID" value="CEM53265.1"/>
    <property type="molecule type" value="Genomic_DNA"/>
</dbReference>
<evidence type="ECO:0000256" key="2">
    <source>
        <dbReference type="SAM" id="SignalP"/>
    </source>
</evidence>
<dbReference type="PANTHER" id="PTHR34203">
    <property type="entry name" value="METHYLTRANSFERASE, FKBM FAMILY PROTEIN"/>
    <property type="match status" value="1"/>
</dbReference>
<feature type="region of interest" description="Disordered" evidence="1">
    <location>
        <begin position="291"/>
        <end position="355"/>
    </location>
</feature>
<feature type="chain" id="PRO_5005192714" description="Methyltransferase FkbM domain-containing protein" evidence="2">
    <location>
        <begin position="23"/>
        <end position="478"/>
    </location>
</feature>
<keyword evidence="2" id="KW-0732">Signal</keyword>
<dbReference type="SUPFAM" id="SSF53335">
    <property type="entry name" value="S-adenosyl-L-methionine-dependent methyltransferases"/>
    <property type="match status" value="1"/>
</dbReference>
<proteinExistence type="predicted"/>
<evidence type="ECO:0000256" key="1">
    <source>
        <dbReference type="SAM" id="MobiDB-lite"/>
    </source>
</evidence>
<dbReference type="VEuPathDB" id="CryptoDB:Cvel_11833"/>
<dbReference type="Pfam" id="PF05050">
    <property type="entry name" value="Methyltransf_21"/>
    <property type="match status" value="1"/>
</dbReference>
<feature type="signal peptide" evidence="2">
    <location>
        <begin position="1"/>
        <end position="22"/>
    </location>
</feature>
<dbReference type="NCBIfam" id="TIGR01444">
    <property type="entry name" value="fkbM_fam"/>
    <property type="match status" value="2"/>
</dbReference>
<dbReference type="InterPro" id="IPR006342">
    <property type="entry name" value="FkbM_mtfrase"/>
</dbReference>
<feature type="domain" description="Methyltransferase FkbM" evidence="3">
    <location>
        <begin position="205"/>
        <end position="421"/>
    </location>
</feature>
<protein>
    <recommendedName>
        <fullName evidence="3">Methyltransferase FkbM domain-containing protein</fullName>
    </recommendedName>
</protein>
<dbReference type="PANTHER" id="PTHR34203:SF15">
    <property type="entry name" value="SLL1173 PROTEIN"/>
    <property type="match status" value="1"/>
</dbReference>
<feature type="compositionally biased region" description="Low complexity" evidence="1">
    <location>
        <begin position="322"/>
        <end position="335"/>
    </location>
</feature>
<name>A0A0G4I8E4_9ALVE</name>
<sequence length="478" mass="52775">MGCSSSWFVVSLLLGGLRICWSQKSWNDWCNLAPAFTQSRCCDVRWGEFNQNQCFNRHGKSQINFETCCTPRTLVDAVSPEPFYYDRSKKDANLDPESQKTYDLIYNCVSDSFKSGLLLELQSCAALMDRWHNEVVDPPTRMQLVGMHHPLVLRTGPFANALLPFYDLYHKSRLFPSKLWGFDEQAQTERALLGGLVAEGNVVVDAGANVGALTQLFALAVGHSGQVHSFEPMRQVFQLLNANVALGGFANVWTYQKALGDKPETVSVEPPSLLQPGSDTLFTSLLGGEKSEKADAAGGGKAGNGEKKEGWGFMSWAGTGTGSAKADSSSASASGDAKEEAEKKPEKKPTRPLEKVEVVTLDSLDLPRLDVLKMDTEGYEWKVMKGGEQTIRKHKPIVIAEIKPQDRLNVHEFLVEELGYDCHNVLSSMISEYLCIPPHRRSSNFVQRALSLWIDPQKVAAACSVCRKTPLPLTTVPE</sequence>